<comment type="caution">
    <text evidence="7">The sequence shown here is derived from an EMBL/GenBank/DDBJ whole genome shotgun (WGS) entry which is preliminary data.</text>
</comment>
<evidence type="ECO:0000256" key="1">
    <source>
        <dbReference type="ARBA" id="ARBA00011073"/>
    </source>
</evidence>
<keyword evidence="4" id="KW-0720">Serine protease</keyword>
<protein>
    <submittedName>
        <fullName evidence="7">Oryzin</fullName>
    </submittedName>
</protein>
<dbReference type="Gene3D" id="3.40.50.200">
    <property type="entry name" value="Peptidase S8/S53 domain"/>
    <property type="match status" value="1"/>
</dbReference>
<dbReference type="PRINTS" id="PR00723">
    <property type="entry name" value="SUBTILISIN"/>
</dbReference>
<keyword evidence="2" id="KW-0645">Protease</keyword>
<dbReference type="PANTHER" id="PTHR43806:SF58">
    <property type="entry name" value="ALKALINE PROTEASE 1-RELATED"/>
    <property type="match status" value="1"/>
</dbReference>
<comment type="similarity">
    <text evidence="1 5">Belongs to the peptidase S8 family.</text>
</comment>
<name>A0ABR2IDX3_9PEZI</name>
<dbReference type="InterPro" id="IPR023828">
    <property type="entry name" value="Peptidase_S8_Ser-AS"/>
</dbReference>
<keyword evidence="8" id="KW-1185">Reference proteome</keyword>
<dbReference type="InterPro" id="IPR036852">
    <property type="entry name" value="Peptidase_S8/S53_dom_sf"/>
</dbReference>
<organism evidence="7 8">
    <name type="scientific">Apiospora arundinis</name>
    <dbReference type="NCBI Taxonomy" id="335852"/>
    <lineage>
        <taxon>Eukaryota</taxon>
        <taxon>Fungi</taxon>
        <taxon>Dikarya</taxon>
        <taxon>Ascomycota</taxon>
        <taxon>Pezizomycotina</taxon>
        <taxon>Sordariomycetes</taxon>
        <taxon>Xylariomycetidae</taxon>
        <taxon>Amphisphaeriales</taxon>
        <taxon>Apiosporaceae</taxon>
        <taxon>Apiospora</taxon>
    </lineage>
</organism>
<evidence type="ECO:0000313" key="8">
    <source>
        <dbReference type="Proteomes" id="UP001390339"/>
    </source>
</evidence>
<evidence type="ECO:0000313" key="7">
    <source>
        <dbReference type="EMBL" id="KAK8861804.1"/>
    </source>
</evidence>
<dbReference type="InterPro" id="IPR015500">
    <property type="entry name" value="Peptidase_S8_subtilisin-rel"/>
</dbReference>
<reference evidence="7 8" key="1">
    <citation type="journal article" date="2024" name="IMA Fungus">
        <title>Apiospora arundinis, a panoply of carbohydrate-active enzymes and secondary metabolites.</title>
        <authorList>
            <person name="Sorensen T."/>
            <person name="Petersen C."/>
            <person name="Muurmann A.T."/>
            <person name="Christiansen J.V."/>
            <person name="Brundto M.L."/>
            <person name="Overgaard C.K."/>
            <person name="Boysen A.T."/>
            <person name="Wollenberg R.D."/>
            <person name="Larsen T.O."/>
            <person name="Sorensen J.L."/>
            <person name="Nielsen K.L."/>
            <person name="Sondergaard T.E."/>
        </authorList>
    </citation>
    <scope>NUCLEOTIDE SEQUENCE [LARGE SCALE GENOMIC DNA]</scope>
    <source>
        <strain evidence="7 8">AAU 773</strain>
    </source>
</reference>
<accession>A0ABR2IDX3</accession>
<gene>
    <name evidence="7" type="ORF">PGQ11_008039</name>
</gene>
<proteinExistence type="inferred from homology"/>
<feature type="domain" description="Peptidase S8/S53" evidence="6">
    <location>
        <begin position="28"/>
        <end position="244"/>
    </location>
</feature>
<comment type="caution">
    <text evidence="5">Lacks conserved residue(s) required for the propagation of feature annotation.</text>
</comment>
<dbReference type="EMBL" id="JAPCWZ010000005">
    <property type="protein sequence ID" value="KAK8861804.1"/>
    <property type="molecule type" value="Genomic_DNA"/>
</dbReference>
<evidence type="ECO:0000256" key="5">
    <source>
        <dbReference type="PROSITE-ProRule" id="PRU01240"/>
    </source>
</evidence>
<dbReference type="InterPro" id="IPR022398">
    <property type="entry name" value="Peptidase_S8_His-AS"/>
</dbReference>
<evidence type="ECO:0000256" key="3">
    <source>
        <dbReference type="ARBA" id="ARBA00022801"/>
    </source>
</evidence>
<evidence type="ECO:0000256" key="2">
    <source>
        <dbReference type="ARBA" id="ARBA00022670"/>
    </source>
</evidence>
<dbReference type="InterPro" id="IPR000209">
    <property type="entry name" value="Peptidase_S8/S53_dom"/>
</dbReference>
<sequence length="297" mass="31555">MSSMFADARTKSSKYSGPYCDESWMPRGGDDHGHGTHCAGVVGGTSLGVAQDTNLVAVKILDQYGGGSTSNILRGMEWIIKDATENDRLEKSVISMSLGATRAPKLRARGKPDASMLACRIAAEKGIFMVAAAGNSREPVDRTTPAAEPQVCAIGAIDENDAHARFTNYGTGVTSHGSFLLSPPSACYLNTRGSDKAHANKLPQDLMAPGVNILSAFRGNTTKKLNGTSMAAPFVAGLGAYFMDLDGPGKSYPGYKMCERLKSLASYRKGVEEMKVPSNFTDTYSKYTKVASNGWGL</sequence>
<dbReference type="Pfam" id="PF00082">
    <property type="entry name" value="Peptidase_S8"/>
    <property type="match status" value="1"/>
</dbReference>
<dbReference type="Proteomes" id="UP001390339">
    <property type="component" value="Unassembled WGS sequence"/>
</dbReference>
<keyword evidence="3" id="KW-0378">Hydrolase</keyword>
<dbReference type="InterPro" id="IPR050131">
    <property type="entry name" value="Peptidase_S8_subtilisin-like"/>
</dbReference>
<evidence type="ECO:0000256" key="4">
    <source>
        <dbReference type="ARBA" id="ARBA00022825"/>
    </source>
</evidence>
<dbReference type="PROSITE" id="PS51892">
    <property type="entry name" value="SUBTILASE"/>
    <property type="match status" value="1"/>
</dbReference>
<evidence type="ECO:0000259" key="6">
    <source>
        <dbReference type="Pfam" id="PF00082"/>
    </source>
</evidence>
<dbReference type="PANTHER" id="PTHR43806">
    <property type="entry name" value="PEPTIDASE S8"/>
    <property type="match status" value="1"/>
</dbReference>
<dbReference type="PROSITE" id="PS00137">
    <property type="entry name" value="SUBTILASE_HIS"/>
    <property type="match status" value="1"/>
</dbReference>
<dbReference type="PROSITE" id="PS00138">
    <property type="entry name" value="SUBTILASE_SER"/>
    <property type="match status" value="1"/>
</dbReference>
<dbReference type="SUPFAM" id="SSF52743">
    <property type="entry name" value="Subtilisin-like"/>
    <property type="match status" value="1"/>
</dbReference>